<proteinExistence type="predicted"/>
<dbReference type="AlphaFoldDB" id="A0ABD5UYQ2"/>
<dbReference type="Gene3D" id="3.40.50.12780">
    <property type="entry name" value="N-terminal domain of ligase-like"/>
    <property type="match status" value="1"/>
</dbReference>
<evidence type="ECO:0000313" key="3">
    <source>
        <dbReference type="Proteomes" id="UP001596296"/>
    </source>
</evidence>
<evidence type="ECO:0000256" key="1">
    <source>
        <dbReference type="SAM" id="MobiDB-lite"/>
    </source>
</evidence>
<feature type="compositionally biased region" description="Basic and acidic residues" evidence="1">
    <location>
        <begin position="155"/>
        <end position="165"/>
    </location>
</feature>
<protein>
    <recommendedName>
        <fullName evidence="4">Acetyl-CoA synthetase</fullName>
    </recommendedName>
</protein>
<accession>A0ABD5UYQ2</accession>
<reference evidence="2 3" key="1">
    <citation type="journal article" date="2019" name="Int. J. Syst. Evol. Microbiol.">
        <title>The Global Catalogue of Microorganisms (GCM) 10K type strain sequencing project: providing services to taxonomists for standard genome sequencing and annotation.</title>
        <authorList>
            <consortium name="The Broad Institute Genomics Platform"/>
            <consortium name="The Broad Institute Genome Sequencing Center for Infectious Disease"/>
            <person name="Wu L."/>
            <person name="Ma J."/>
        </authorList>
    </citation>
    <scope>NUCLEOTIDE SEQUENCE [LARGE SCALE GENOMIC DNA]</scope>
    <source>
        <strain evidence="2 3">SKJ47</strain>
    </source>
</reference>
<dbReference type="Proteomes" id="UP001596296">
    <property type="component" value="Unassembled WGS sequence"/>
</dbReference>
<dbReference type="SUPFAM" id="SSF56801">
    <property type="entry name" value="Acetyl-CoA synthetase-like"/>
    <property type="match status" value="1"/>
</dbReference>
<dbReference type="RefSeq" id="WP_379745399.1">
    <property type="nucleotide sequence ID" value="NZ_JBHSVN010000001.1"/>
</dbReference>
<dbReference type="InterPro" id="IPR042099">
    <property type="entry name" value="ANL_N_sf"/>
</dbReference>
<name>A0ABD5UYQ2_9EURY</name>
<feature type="region of interest" description="Disordered" evidence="1">
    <location>
        <begin position="216"/>
        <end position="248"/>
    </location>
</feature>
<organism evidence="2 3">
    <name type="scientific">Halopenitus salinus</name>
    <dbReference type="NCBI Taxonomy" id="1198295"/>
    <lineage>
        <taxon>Archaea</taxon>
        <taxon>Methanobacteriati</taxon>
        <taxon>Methanobacteriota</taxon>
        <taxon>Stenosarchaea group</taxon>
        <taxon>Halobacteria</taxon>
        <taxon>Halobacteriales</taxon>
        <taxon>Haloferacaceae</taxon>
        <taxon>Halopenitus</taxon>
    </lineage>
</organism>
<evidence type="ECO:0008006" key="4">
    <source>
        <dbReference type="Google" id="ProtNLM"/>
    </source>
</evidence>
<feature type="region of interest" description="Disordered" evidence="1">
    <location>
        <begin position="131"/>
        <end position="168"/>
    </location>
</feature>
<dbReference type="EMBL" id="JBHSXL010000009">
    <property type="protein sequence ID" value="MFC6893520.1"/>
    <property type="molecule type" value="Genomic_DNA"/>
</dbReference>
<gene>
    <name evidence="2" type="ORF">ACFQE9_13025</name>
</gene>
<comment type="caution">
    <text evidence="2">The sequence shown here is derived from an EMBL/GenBank/DDBJ whole genome shotgun (WGS) entry which is preliminary data.</text>
</comment>
<evidence type="ECO:0000313" key="2">
    <source>
        <dbReference type="EMBL" id="MFC6893520.1"/>
    </source>
</evidence>
<keyword evidence="3" id="KW-1185">Reference proteome</keyword>
<sequence length="248" mass="25902">METLADVLARDRRSDDLALVTADGRERSYREVITNAYRGGNALRHEGVRHGSEVGIAPVADLPSVLAFLGAGLLGAHVRFDVPASRDAGARALVVPTAEAESLDASPGTRIVAVGDPPEDPRITHWESDVWSENPAFPPTDLDPDDPLVVSTAPDADRGEGRSVTHGEALSASASLVERYGLDPDSRVVVRDSLARPGTVVAGLIAPLTCGATIVLRPPGDEASESDGDVSIGEGPERESIGPEDVPV</sequence>